<dbReference type="EMBL" id="AUYC01000032">
    <property type="protein sequence ID" value="KZN62400.1"/>
    <property type="molecule type" value="Genomic_DNA"/>
</dbReference>
<gene>
    <name evidence="1" type="ORF">N473_19295</name>
</gene>
<dbReference type="PATRIC" id="fig|1365248.3.peg.2921"/>
<comment type="caution">
    <text evidence="1">The sequence shown here is derived from an EMBL/GenBank/DDBJ whole genome shotgun (WGS) entry which is preliminary data.</text>
</comment>
<proteinExistence type="predicted"/>
<accession>A0A162C5M3</accession>
<protein>
    <submittedName>
        <fullName evidence="1">Uncharacterized protein</fullName>
    </submittedName>
</protein>
<dbReference type="AlphaFoldDB" id="A0A162C5M3"/>
<sequence length="122" mass="13721">MQKTVLSKLQALAGEVGQVGTQINERFVVFKDTVVGFLLLSSFYPSKVQGVDEKHYFVIPYELGAHKVALHTIRSRPEGTPEVITLPKRRVFHLANAHAEQLLSRISSEQSEFMVRAQKSDL</sequence>
<reference evidence="1 2" key="1">
    <citation type="submission" date="2013-07" db="EMBL/GenBank/DDBJ databases">
        <title>Comparative Genomic and Metabolomic Analysis of Twelve Strains of Pseudoalteromonas luteoviolacea.</title>
        <authorList>
            <person name="Vynne N.G."/>
            <person name="Mansson M."/>
            <person name="Gram L."/>
        </authorList>
    </citation>
    <scope>NUCLEOTIDE SEQUENCE [LARGE SCALE GENOMIC DNA]</scope>
    <source>
        <strain evidence="1 2">CPMOR-1</strain>
    </source>
</reference>
<dbReference type="Proteomes" id="UP000076486">
    <property type="component" value="Unassembled WGS sequence"/>
</dbReference>
<evidence type="ECO:0000313" key="2">
    <source>
        <dbReference type="Proteomes" id="UP000076486"/>
    </source>
</evidence>
<evidence type="ECO:0000313" key="1">
    <source>
        <dbReference type="EMBL" id="KZN62400.1"/>
    </source>
</evidence>
<dbReference type="RefSeq" id="WP_063368417.1">
    <property type="nucleotide sequence ID" value="NZ_AUYC01000032.1"/>
</dbReference>
<name>A0A162C5M3_9GAMM</name>
<organism evidence="1 2">
    <name type="scientific">Pseudoalteromonas luteoviolacea CPMOR-1</name>
    <dbReference type="NCBI Taxonomy" id="1365248"/>
    <lineage>
        <taxon>Bacteria</taxon>
        <taxon>Pseudomonadati</taxon>
        <taxon>Pseudomonadota</taxon>
        <taxon>Gammaproteobacteria</taxon>
        <taxon>Alteromonadales</taxon>
        <taxon>Pseudoalteromonadaceae</taxon>
        <taxon>Pseudoalteromonas</taxon>
    </lineage>
</organism>